<protein>
    <recommendedName>
        <fullName evidence="1">Helix-turn-helix conjugative transposon-like domain-containing protein</fullName>
    </recommendedName>
</protein>
<dbReference type="KEGG" id="dgi:Desgi_0432"/>
<dbReference type="GO" id="GO:0003700">
    <property type="term" value="F:DNA-binding transcription factor activity"/>
    <property type="evidence" value="ECO:0007669"/>
    <property type="project" value="InterPro"/>
</dbReference>
<evidence type="ECO:0000313" key="2">
    <source>
        <dbReference type="EMBL" id="AGL00008.1"/>
    </source>
</evidence>
<reference evidence="2 4" key="1">
    <citation type="submission" date="2012-01" db="EMBL/GenBank/DDBJ databases">
        <title>Complete sequence of Desulfotomaculum gibsoniae DSM 7213.</title>
        <authorList>
            <consortium name="US DOE Joint Genome Institute"/>
            <person name="Lucas S."/>
            <person name="Han J."/>
            <person name="Lapidus A."/>
            <person name="Cheng J.-F."/>
            <person name="Goodwin L."/>
            <person name="Pitluck S."/>
            <person name="Peters L."/>
            <person name="Ovchinnikova G."/>
            <person name="Teshima H."/>
            <person name="Detter J.C."/>
            <person name="Han C."/>
            <person name="Tapia R."/>
            <person name="Land M."/>
            <person name="Hauser L."/>
            <person name="Kyrpides N."/>
            <person name="Ivanova N."/>
            <person name="Pagani I."/>
            <person name="Parshina S."/>
            <person name="Plugge C."/>
            <person name="Muyzer G."/>
            <person name="Kuever J."/>
            <person name="Ivanova A."/>
            <person name="Nazina T."/>
            <person name="Klenk H.-P."/>
            <person name="Brambilla E."/>
            <person name="Spring S."/>
            <person name="Stams A.F."/>
            <person name="Woyke T."/>
        </authorList>
    </citation>
    <scope>NUCLEOTIDE SEQUENCE [LARGE SCALE GENOMIC DNA]</scope>
    <source>
        <strain evidence="2 4">DSM 7213</strain>
    </source>
</reference>
<organism evidence="2 4">
    <name type="scientific">Desulfoscipio gibsoniae DSM 7213</name>
    <dbReference type="NCBI Taxonomy" id="767817"/>
    <lineage>
        <taxon>Bacteria</taxon>
        <taxon>Bacillati</taxon>
        <taxon>Bacillota</taxon>
        <taxon>Clostridia</taxon>
        <taxon>Eubacteriales</taxon>
        <taxon>Desulfallaceae</taxon>
        <taxon>Desulfoscipio</taxon>
    </lineage>
</organism>
<dbReference type="Proteomes" id="UP000013520">
    <property type="component" value="Chromosome"/>
</dbReference>
<dbReference type="OrthoDB" id="2449942at2"/>
<dbReference type="RefSeq" id="WP_006524778.1">
    <property type="nucleotide sequence ID" value="NC_021184.1"/>
</dbReference>
<dbReference type="KEGG" id="dgi:Desgi_0438"/>
<evidence type="ECO:0000313" key="4">
    <source>
        <dbReference type="Proteomes" id="UP000013520"/>
    </source>
</evidence>
<proteinExistence type="predicted"/>
<dbReference type="InterPro" id="IPR013325">
    <property type="entry name" value="RNA_pol_sigma_r2"/>
</dbReference>
<dbReference type="EMBL" id="CP003273">
    <property type="protein sequence ID" value="AGL00014.1"/>
    <property type="molecule type" value="Genomic_DNA"/>
</dbReference>
<sequence length="63" mass="7554">MKRRLKFHELVARAKNGDKEAFIQLVGQLNPAIKKYSRWSNHYNECYSDLIFWLMNAIHKYPA</sequence>
<dbReference type="EMBL" id="CP003273">
    <property type="protein sequence ID" value="AGL00008.1"/>
    <property type="molecule type" value="Genomic_DNA"/>
</dbReference>
<dbReference type="GO" id="GO:0006352">
    <property type="term" value="P:DNA-templated transcription initiation"/>
    <property type="evidence" value="ECO:0007669"/>
    <property type="project" value="InterPro"/>
</dbReference>
<feature type="domain" description="Helix-turn-helix conjugative transposon-like" evidence="1">
    <location>
        <begin position="9"/>
        <end position="61"/>
    </location>
</feature>
<gene>
    <name evidence="2" type="ORF">Desgi_0432</name>
    <name evidence="3" type="ORF">Desgi_0438</name>
</gene>
<dbReference type="SUPFAM" id="SSF88946">
    <property type="entry name" value="Sigma2 domain of RNA polymerase sigma factors"/>
    <property type="match status" value="1"/>
</dbReference>
<name>R4KA32_9FIRM</name>
<accession>R4KA32</accession>
<evidence type="ECO:0000313" key="3">
    <source>
        <dbReference type="EMBL" id="AGL00014.1"/>
    </source>
</evidence>
<dbReference type="AlphaFoldDB" id="R4KA32"/>
<evidence type="ECO:0000259" key="1">
    <source>
        <dbReference type="Pfam" id="PF12645"/>
    </source>
</evidence>
<dbReference type="STRING" id="767817.Desgi_0432"/>
<dbReference type="HOGENOM" id="CLU_190043_0_0_9"/>
<dbReference type="Pfam" id="PF12645">
    <property type="entry name" value="HTH_16"/>
    <property type="match status" value="1"/>
</dbReference>
<dbReference type="InterPro" id="IPR024760">
    <property type="entry name" value="HTH_dom_conjug_TS-like"/>
</dbReference>
<keyword evidence="4" id="KW-1185">Reference proteome</keyword>